<dbReference type="AlphaFoldDB" id="A0A9D3UKQ4"/>
<comment type="caution">
    <text evidence="2">The sequence shown here is derived from an EMBL/GenBank/DDBJ whole genome shotgun (WGS) entry which is preliminary data.</text>
</comment>
<dbReference type="Proteomes" id="UP000828251">
    <property type="component" value="Unassembled WGS sequence"/>
</dbReference>
<evidence type="ECO:0000313" key="2">
    <source>
        <dbReference type="EMBL" id="KAH1047125.1"/>
    </source>
</evidence>
<evidence type="ECO:0000256" key="1">
    <source>
        <dbReference type="SAM" id="MobiDB-lite"/>
    </source>
</evidence>
<gene>
    <name evidence="2" type="ORF">J1N35_037909</name>
</gene>
<keyword evidence="3" id="KW-1185">Reference proteome</keyword>
<evidence type="ECO:0000313" key="3">
    <source>
        <dbReference type="Proteomes" id="UP000828251"/>
    </source>
</evidence>
<name>A0A9D3UKQ4_9ROSI</name>
<reference evidence="2 3" key="1">
    <citation type="journal article" date="2021" name="Plant Biotechnol. J.">
        <title>Multi-omics assisted identification of the key and species-specific regulatory components of drought-tolerant mechanisms in Gossypium stocksii.</title>
        <authorList>
            <person name="Yu D."/>
            <person name="Ke L."/>
            <person name="Zhang D."/>
            <person name="Wu Y."/>
            <person name="Sun Y."/>
            <person name="Mei J."/>
            <person name="Sun J."/>
            <person name="Sun Y."/>
        </authorList>
    </citation>
    <scope>NUCLEOTIDE SEQUENCE [LARGE SCALE GENOMIC DNA]</scope>
    <source>
        <strain evidence="3">cv. E1</strain>
        <tissue evidence="2">Leaf</tissue>
    </source>
</reference>
<organism evidence="2 3">
    <name type="scientific">Gossypium stocksii</name>
    <dbReference type="NCBI Taxonomy" id="47602"/>
    <lineage>
        <taxon>Eukaryota</taxon>
        <taxon>Viridiplantae</taxon>
        <taxon>Streptophyta</taxon>
        <taxon>Embryophyta</taxon>
        <taxon>Tracheophyta</taxon>
        <taxon>Spermatophyta</taxon>
        <taxon>Magnoliopsida</taxon>
        <taxon>eudicotyledons</taxon>
        <taxon>Gunneridae</taxon>
        <taxon>Pentapetalae</taxon>
        <taxon>rosids</taxon>
        <taxon>malvids</taxon>
        <taxon>Malvales</taxon>
        <taxon>Malvaceae</taxon>
        <taxon>Malvoideae</taxon>
        <taxon>Gossypium</taxon>
    </lineage>
</organism>
<protein>
    <submittedName>
        <fullName evidence="2">Uncharacterized protein</fullName>
    </submittedName>
</protein>
<accession>A0A9D3UKQ4</accession>
<proteinExistence type="predicted"/>
<dbReference type="EMBL" id="JAIQCV010000011">
    <property type="protein sequence ID" value="KAH1047125.1"/>
    <property type="molecule type" value="Genomic_DNA"/>
</dbReference>
<feature type="compositionally biased region" description="Acidic residues" evidence="1">
    <location>
        <begin position="89"/>
        <end position="107"/>
    </location>
</feature>
<sequence>MRIDVMQMQFECTNSTRTLIKLEDQISQLISMMGDIKRQIGICIPSNIEDNPLREDFSRKSNIRVPNYTPDMFSPMSMEQEEVLKSEAEGEEEKDDWDEEMGDVEDD</sequence>
<feature type="region of interest" description="Disordered" evidence="1">
    <location>
        <begin position="64"/>
        <end position="107"/>
    </location>
</feature>